<dbReference type="AlphaFoldDB" id="A0A7S4NIE4"/>
<reference evidence="3" key="1">
    <citation type="submission" date="2021-01" db="EMBL/GenBank/DDBJ databases">
        <authorList>
            <person name="Corre E."/>
            <person name="Pelletier E."/>
            <person name="Niang G."/>
            <person name="Scheremetjew M."/>
            <person name="Finn R."/>
            <person name="Kale V."/>
            <person name="Holt S."/>
            <person name="Cochrane G."/>
            <person name="Meng A."/>
            <person name="Brown T."/>
            <person name="Cohen L."/>
        </authorList>
    </citation>
    <scope>NUCLEOTIDE SEQUENCE</scope>
    <source>
        <strain evidence="3">Isolate 1302-5</strain>
    </source>
</reference>
<feature type="region of interest" description="Disordered" evidence="1">
    <location>
        <begin position="1"/>
        <end position="47"/>
    </location>
</feature>
<feature type="region of interest" description="Disordered" evidence="1">
    <location>
        <begin position="409"/>
        <end position="435"/>
    </location>
</feature>
<proteinExistence type="predicted"/>
<dbReference type="EMBL" id="HBKQ01062538">
    <property type="protein sequence ID" value="CAE2290061.1"/>
    <property type="molecule type" value="Transcribed_RNA"/>
</dbReference>
<feature type="transmembrane region" description="Helical" evidence="2">
    <location>
        <begin position="340"/>
        <end position="357"/>
    </location>
</feature>
<protein>
    <submittedName>
        <fullName evidence="3">Uncharacterized protein</fullName>
    </submittedName>
</protein>
<feature type="compositionally biased region" description="Basic and acidic residues" evidence="1">
    <location>
        <begin position="456"/>
        <end position="492"/>
    </location>
</feature>
<keyword evidence="2" id="KW-0812">Transmembrane</keyword>
<sequence>MVFVQATSPADAGAGAGFTPKNWDRHSNYSQHEGFGESSIDATGQEEQQRERAALAYLLRYEAMVRQQDAEDMATSAHLGPIWGRLAEMGAAKGGEIGEDGNGTAAAASAVDSVLSRDDMRRALLWLEAQTAEVDREGSTEAMTTDLQLMFLLRTLACDQRKTVQEDGRANAVLTFPEFSFAYKLVVGGMQCLQMLPPASEGEPEASELRGRVTDRTTSMLQSFYKGRTFQGEAVEDESAHSTQKIKAKKLAAAVRASTKQLNCAPESDDVTAATAKGNDTVSDGTTFSGGGSDEMRRLLTVKDRQLVRILDDHFDEMDNVAGRIADKALADKKNQIKRFILAAGVLASATLVWGGSTMTTMGQDSSETGAVNFDCGMGDHAVVLPLWQRINLKKECGTAKKGMEEVVSEAMGHDRSDSEKEGNKDNNSSMNHMPLKNLQSSLAGSILKAQVQDTVETKEKQSSLDEYTEKVKSGRQKKSEGGAKQHAKENALHQQIWGEEESRRKNSKHEKSAIESNEEKKADDMVLRSARDAKYQLQSKGRNVLRAKKPAYASNPRGLLLHSTSMDVWATLGLNQFLKVDPSLPEEVFHRRTERRRSLLAITVGAGAALLVPALGSAVAPLLVGLMGFGWIRTLLAKSGSS</sequence>
<keyword evidence="2" id="KW-1133">Transmembrane helix</keyword>
<accession>A0A7S4NIE4</accession>
<keyword evidence="2" id="KW-0472">Membrane</keyword>
<feature type="region of interest" description="Disordered" evidence="1">
    <location>
        <begin position="455"/>
        <end position="526"/>
    </location>
</feature>
<evidence type="ECO:0000256" key="2">
    <source>
        <dbReference type="SAM" id="Phobius"/>
    </source>
</evidence>
<organism evidence="3">
    <name type="scientific">Odontella aurita</name>
    <dbReference type="NCBI Taxonomy" id="265563"/>
    <lineage>
        <taxon>Eukaryota</taxon>
        <taxon>Sar</taxon>
        <taxon>Stramenopiles</taxon>
        <taxon>Ochrophyta</taxon>
        <taxon>Bacillariophyta</taxon>
        <taxon>Mediophyceae</taxon>
        <taxon>Biddulphiophycidae</taxon>
        <taxon>Eupodiscales</taxon>
        <taxon>Odontellaceae</taxon>
        <taxon>Odontella</taxon>
    </lineage>
</organism>
<evidence type="ECO:0000313" key="3">
    <source>
        <dbReference type="EMBL" id="CAE2290061.1"/>
    </source>
</evidence>
<name>A0A7S4NIE4_9STRA</name>
<feature type="compositionally biased region" description="Basic and acidic residues" evidence="1">
    <location>
        <begin position="412"/>
        <end position="425"/>
    </location>
</feature>
<gene>
    <name evidence="3" type="ORF">OAUR00152_LOCUS42635</name>
</gene>
<feature type="compositionally biased region" description="Polar residues" evidence="1">
    <location>
        <begin position="426"/>
        <end position="435"/>
    </location>
</feature>
<feature type="transmembrane region" description="Helical" evidence="2">
    <location>
        <begin position="600"/>
        <end position="633"/>
    </location>
</feature>
<feature type="compositionally biased region" description="Basic and acidic residues" evidence="1">
    <location>
        <begin position="501"/>
        <end position="526"/>
    </location>
</feature>
<evidence type="ECO:0000256" key="1">
    <source>
        <dbReference type="SAM" id="MobiDB-lite"/>
    </source>
</evidence>